<reference evidence="12" key="1">
    <citation type="journal article" date="2020" name="Fungal Divers.">
        <title>Resolving the Mortierellaceae phylogeny through synthesis of multi-gene phylogenetics and phylogenomics.</title>
        <authorList>
            <person name="Vandepol N."/>
            <person name="Liber J."/>
            <person name="Desiro A."/>
            <person name="Na H."/>
            <person name="Kennedy M."/>
            <person name="Barry K."/>
            <person name="Grigoriev I.V."/>
            <person name="Miller A.N."/>
            <person name="O'Donnell K."/>
            <person name="Stajich J.E."/>
            <person name="Bonito G."/>
        </authorList>
    </citation>
    <scope>NUCLEOTIDE SEQUENCE</scope>
    <source>
        <strain evidence="12">NRRL 2769</strain>
    </source>
</reference>
<dbReference type="Pfam" id="PF06814">
    <property type="entry name" value="GOST_TM"/>
    <property type="match status" value="1"/>
</dbReference>
<dbReference type="AlphaFoldDB" id="A0A9P6MZC6"/>
<dbReference type="PANTHER" id="PTHR21229">
    <property type="entry name" value="LUNG SEVEN TRANSMEMBRANE RECEPTOR"/>
    <property type="match status" value="1"/>
</dbReference>
<feature type="compositionally biased region" description="Basic and acidic residues" evidence="7">
    <location>
        <begin position="551"/>
        <end position="565"/>
    </location>
</feature>
<dbReference type="PANTHER" id="PTHR21229:SF1">
    <property type="entry name" value="GH17801P"/>
    <property type="match status" value="1"/>
</dbReference>
<comment type="caution">
    <text evidence="12">The sequence shown here is derived from an EMBL/GenBank/DDBJ whole genome shotgun (WGS) entry which is preliminary data.</text>
</comment>
<evidence type="ECO:0008006" key="14">
    <source>
        <dbReference type="Google" id="ProtNLM"/>
    </source>
</evidence>
<evidence type="ECO:0000256" key="5">
    <source>
        <dbReference type="ARBA" id="ARBA00022989"/>
    </source>
</evidence>
<gene>
    <name evidence="12" type="ORF">BGZ80_007297</name>
</gene>
<feature type="transmembrane region" description="Helical" evidence="8">
    <location>
        <begin position="189"/>
        <end position="209"/>
    </location>
</feature>
<evidence type="ECO:0000313" key="13">
    <source>
        <dbReference type="Proteomes" id="UP000703661"/>
    </source>
</evidence>
<dbReference type="OrthoDB" id="19932at2759"/>
<proteinExistence type="inferred from homology"/>
<feature type="transmembrane region" description="Helical" evidence="8">
    <location>
        <begin position="367"/>
        <end position="387"/>
    </location>
</feature>
<dbReference type="InterPro" id="IPR053938">
    <property type="entry name" value="PTM1-like_N"/>
</dbReference>
<evidence type="ECO:0000259" key="10">
    <source>
        <dbReference type="Pfam" id="PF06814"/>
    </source>
</evidence>
<keyword evidence="4 9" id="KW-0732">Signal</keyword>
<keyword evidence="13" id="KW-1185">Reference proteome</keyword>
<feature type="transmembrane region" description="Helical" evidence="8">
    <location>
        <begin position="322"/>
        <end position="346"/>
    </location>
</feature>
<name>A0A9P6MZC6_9FUNG</name>
<dbReference type="Pfam" id="PF21902">
    <property type="entry name" value="PTM1-like_N"/>
    <property type="match status" value="1"/>
</dbReference>
<keyword evidence="5 8" id="KW-1133">Transmembrane helix</keyword>
<feature type="transmembrane region" description="Helical" evidence="8">
    <location>
        <begin position="221"/>
        <end position="240"/>
    </location>
</feature>
<protein>
    <recommendedName>
        <fullName evidence="14">Integral membrane protein</fullName>
    </recommendedName>
</protein>
<evidence type="ECO:0000256" key="2">
    <source>
        <dbReference type="ARBA" id="ARBA00007883"/>
    </source>
</evidence>
<evidence type="ECO:0000256" key="1">
    <source>
        <dbReference type="ARBA" id="ARBA00004141"/>
    </source>
</evidence>
<evidence type="ECO:0000256" key="8">
    <source>
        <dbReference type="SAM" id="Phobius"/>
    </source>
</evidence>
<comment type="similarity">
    <text evidence="2">Belongs to the LU7TM family.</text>
</comment>
<keyword evidence="6 8" id="KW-0472">Membrane</keyword>
<evidence type="ECO:0000313" key="12">
    <source>
        <dbReference type="EMBL" id="KAG0018337.1"/>
    </source>
</evidence>
<feature type="compositionally biased region" description="Polar residues" evidence="7">
    <location>
        <begin position="519"/>
        <end position="532"/>
    </location>
</feature>
<feature type="chain" id="PRO_5040155983" description="Integral membrane protein" evidence="9">
    <location>
        <begin position="27"/>
        <end position="565"/>
    </location>
</feature>
<sequence>MAPLRGVLPCVLLALLALLQLTFTEAFKVQIDSDYRKFGCGGMYASSPGKNDSEIRVVMDKESRGNAVVVVFEWNDHGYVGKIDPTNGEPMYICDTIALNAGLCTEAQLGQAIIDTSVDSTVRSASLNFANEETSGIQFFEYQITKTGYYCAMAWPVQVDQGDAYYSGFLEFNNKYGTLAGSDFPKLPFYGTLSLTYMTIGIAWMILCAKHWREILTVQHFISGVIFFLMVEMAFNWGYWDDYNKRGVSSVALLVIVSILNSGRNSLSLFMLLIVSMGYGVVKPTLGSTMKKVIFLSLAHFLFGIIYSAGTMSPVDDVSAMIVLMVVVPLALTMTSFYIWTLQSLTSTIATLNLRRQTEKVKMYTRLWRLLVFSLTVLCAFFVINTLNFMNMDDEDWPATHWRIKWFLLDGWLNILYLIVFTVIVILWRPTENNKRYGIDQLETEDYDENDEHADHNNARAAESMGLTGMKLRPQRRDYEMEDDEVAMFDIGEEDEDDEEDEENDGDDNDLENGGRPSAQRTNSNGLGSSSRGPPGYKAGSSPLAGSFTEEAERERARLEVSKMN</sequence>
<keyword evidence="3 8" id="KW-0812">Transmembrane</keyword>
<feature type="domain" description="GOST seven transmembrane" evidence="10">
    <location>
        <begin position="185"/>
        <end position="435"/>
    </location>
</feature>
<feature type="compositionally biased region" description="Acidic residues" evidence="7">
    <location>
        <begin position="492"/>
        <end position="511"/>
    </location>
</feature>
<evidence type="ECO:0000256" key="4">
    <source>
        <dbReference type="ARBA" id="ARBA00022729"/>
    </source>
</evidence>
<feature type="transmembrane region" description="Helical" evidence="8">
    <location>
        <begin position="252"/>
        <end position="281"/>
    </location>
</feature>
<dbReference type="EMBL" id="JAAAID010000371">
    <property type="protein sequence ID" value="KAG0018337.1"/>
    <property type="molecule type" value="Genomic_DNA"/>
</dbReference>
<organism evidence="12 13">
    <name type="scientific">Entomortierella chlamydospora</name>
    <dbReference type="NCBI Taxonomy" id="101097"/>
    <lineage>
        <taxon>Eukaryota</taxon>
        <taxon>Fungi</taxon>
        <taxon>Fungi incertae sedis</taxon>
        <taxon>Mucoromycota</taxon>
        <taxon>Mortierellomycotina</taxon>
        <taxon>Mortierellomycetes</taxon>
        <taxon>Mortierellales</taxon>
        <taxon>Mortierellaceae</taxon>
        <taxon>Entomortierella</taxon>
    </lineage>
</organism>
<feature type="signal peptide" evidence="9">
    <location>
        <begin position="1"/>
        <end position="26"/>
    </location>
</feature>
<dbReference type="Proteomes" id="UP000703661">
    <property type="component" value="Unassembled WGS sequence"/>
</dbReference>
<comment type="subcellular location">
    <subcellularLocation>
        <location evidence="1">Membrane</location>
        <topology evidence="1">Multi-pass membrane protein</topology>
    </subcellularLocation>
</comment>
<dbReference type="GO" id="GO:0016020">
    <property type="term" value="C:membrane"/>
    <property type="evidence" value="ECO:0007669"/>
    <property type="project" value="UniProtKB-SubCell"/>
</dbReference>
<evidence type="ECO:0000256" key="7">
    <source>
        <dbReference type="SAM" id="MobiDB-lite"/>
    </source>
</evidence>
<feature type="transmembrane region" description="Helical" evidence="8">
    <location>
        <begin position="407"/>
        <end position="428"/>
    </location>
</feature>
<evidence type="ECO:0000259" key="11">
    <source>
        <dbReference type="Pfam" id="PF21902"/>
    </source>
</evidence>
<evidence type="ECO:0000256" key="6">
    <source>
        <dbReference type="ARBA" id="ARBA00023136"/>
    </source>
</evidence>
<feature type="region of interest" description="Disordered" evidence="7">
    <location>
        <begin position="492"/>
        <end position="565"/>
    </location>
</feature>
<feature type="transmembrane region" description="Helical" evidence="8">
    <location>
        <begin position="293"/>
        <end position="310"/>
    </location>
</feature>
<dbReference type="InterPro" id="IPR053937">
    <property type="entry name" value="GOST_TM"/>
</dbReference>
<evidence type="ECO:0000256" key="9">
    <source>
        <dbReference type="SAM" id="SignalP"/>
    </source>
</evidence>
<feature type="domain" description="PTM1-like N-terminal" evidence="11">
    <location>
        <begin position="40"/>
        <end position="174"/>
    </location>
</feature>
<dbReference type="GO" id="GO:0005829">
    <property type="term" value="C:cytosol"/>
    <property type="evidence" value="ECO:0007669"/>
    <property type="project" value="GOC"/>
</dbReference>
<dbReference type="GO" id="GO:0005794">
    <property type="term" value="C:Golgi apparatus"/>
    <property type="evidence" value="ECO:0007669"/>
    <property type="project" value="TreeGrafter"/>
</dbReference>
<evidence type="ECO:0000256" key="3">
    <source>
        <dbReference type="ARBA" id="ARBA00022692"/>
    </source>
</evidence>
<dbReference type="GO" id="GO:0042147">
    <property type="term" value="P:retrograde transport, endosome to Golgi"/>
    <property type="evidence" value="ECO:0007669"/>
    <property type="project" value="TreeGrafter"/>
</dbReference>
<dbReference type="InterPro" id="IPR009637">
    <property type="entry name" value="GPR107/GPR108-like"/>
</dbReference>
<accession>A0A9P6MZC6</accession>